<dbReference type="SUPFAM" id="SSF51445">
    <property type="entry name" value="(Trans)glycosidases"/>
    <property type="match status" value="1"/>
</dbReference>
<evidence type="ECO:0000256" key="1">
    <source>
        <dbReference type="ARBA" id="ARBA00022801"/>
    </source>
</evidence>
<feature type="region of interest" description="Disordered" evidence="3">
    <location>
        <begin position="1"/>
        <end position="43"/>
    </location>
</feature>
<accession>A0ABR9SJS5</accession>
<gene>
    <name evidence="5" type="ORF">IM725_18335</name>
</gene>
<feature type="compositionally biased region" description="Pro residues" evidence="3">
    <location>
        <begin position="23"/>
        <end position="41"/>
    </location>
</feature>
<proteinExistence type="predicted"/>
<dbReference type="InterPro" id="IPR001547">
    <property type="entry name" value="Glyco_hydro_5"/>
</dbReference>
<sequence length="803" mass="83609">AEPAAGPGPAPAPAPGTIGGAPAPAPGPVAGAPPAPAPTPAPQIASSGAAIGVNLSGLQMAVTNLRYGSGTQQDINYSVPRREDVQWLARQGYKKSRLPIQWEMLQPVLFDSKPNAATAAILGQPGAFDATYQGHVQSILDAHAAAGTKVILDLHNYCRYRDFIYQPDGSVKGLVNPGGGVLPYTTDASQVYTRIFATATGATLTPAHFTDFWTRAAKLWKDHPGFGGYGLMNEPYNLPSPGMTTESFDGTEDLFIWPTFARAAIDAIRALDPTGLIYLDSNEYSGAFSIAQSNPAWPIAGTNLIYEVHMYLDAGSSGQAYDYDTEVAKGFTAGFGPVPINLDTGVDRLKVAVDWATPRGVTLALSETGMPVDDPRWQEMFQRLCNYAHANNIEVYDWNGGNHWSLHNYGINHVPGWHQDRTLEPQASGVMKASAGISGATLFDDGPGYGPGGTPVTITVWARGNLAAPVTLSISASSGSLSATTLSLAAGANPQATFTFTPAANTIATLSYTVSAGSANAPAPRKVYSLADPVAYAATSLPDAAGALLAKYAAAQWLMADAYTDYLDGVPAAVGQGVRAVADSGWASGPGNAMEMLNWFNTERDPAFTLPVMREVNGKRCTDHSGANATGLWCRKVVPFPGVQPNPANRAPWDLQDAHFVVAAVAPGGRDGLVFQASTAEHAYAAELSIAGGRAVAHWVDPTGNAVTLTSASAVAAGTPVVISMASQTGAQRLRVNSVAAGSGSSTFATAPIGQLLIAWGFKEYYPNAGFGGQVFAVVTGKGSPTAAELGVIEKWLGSQAGL</sequence>
<protein>
    <submittedName>
        <fullName evidence="5">Cellulase family glycosylhydrolase</fullName>
    </submittedName>
</protein>
<dbReference type="PANTHER" id="PTHR34142:SF1">
    <property type="entry name" value="GLYCOSIDE HYDROLASE FAMILY 5 DOMAIN-CONTAINING PROTEIN"/>
    <property type="match status" value="1"/>
</dbReference>
<keyword evidence="2" id="KW-0326">Glycosidase</keyword>
<dbReference type="PANTHER" id="PTHR34142">
    <property type="entry name" value="ENDO-BETA-1,4-GLUCANASE A"/>
    <property type="match status" value="1"/>
</dbReference>
<dbReference type="Gene3D" id="3.20.20.80">
    <property type="entry name" value="Glycosidases"/>
    <property type="match status" value="1"/>
</dbReference>
<feature type="domain" description="Glycoside hydrolase family 5" evidence="4">
    <location>
        <begin position="86"/>
        <end position="402"/>
    </location>
</feature>
<dbReference type="Proteomes" id="UP000715965">
    <property type="component" value="Unassembled WGS sequence"/>
</dbReference>
<feature type="non-terminal residue" evidence="5">
    <location>
        <position position="1"/>
    </location>
</feature>
<keyword evidence="1" id="KW-0378">Hydrolase</keyword>
<keyword evidence="6" id="KW-1185">Reference proteome</keyword>
<dbReference type="RefSeq" id="WP_193782082.1">
    <property type="nucleotide sequence ID" value="NZ_JADDOJ010000106.1"/>
</dbReference>
<dbReference type="Pfam" id="PF00150">
    <property type="entry name" value="Cellulase"/>
    <property type="match status" value="1"/>
</dbReference>
<name>A0ABR9SJS5_9BURK</name>
<comment type="caution">
    <text evidence="5">The sequence shown here is derived from an EMBL/GenBank/DDBJ whole genome shotgun (WGS) entry which is preliminary data.</text>
</comment>
<organism evidence="5 6">
    <name type="scientific">Ramlibacter aquaticus</name>
    <dbReference type="NCBI Taxonomy" id="2780094"/>
    <lineage>
        <taxon>Bacteria</taxon>
        <taxon>Pseudomonadati</taxon>
        <taxon>Pseudomonadota</taxon>
        <taxon>Betaproteobacteria</taxon>
        <taxon>Burkholderiales</taxon>
        <taxon>Comamonadaceae</taxon>
        <taxon>Ramlibacter</taxon>
    </lineage>
</organism>
<dbReference type="InterPro" id="IPR017853">
    <property type="entry name" value="GH"/>
</dbReference>
<feature type="compositionally biased region" description="Pro residues" evidence="3">
    <location>
        <begin position="1"/>
        <end position="14"/>
    </location>
</feature>
<evidence type="ECO:0000313" key="6">
    <source>
        <dbReference type="Proteomes" id="UP000715965"/>
    </source>
</evidence>
<dbReference type="EMBL" id="JADDOJ010000106">
    <property type="protein sequence ID" value="MBE7942530.1"/>
    <property type="molecule type" value="Genomic_DNA"/>
</dbReference>
<evidence type="ECO:0000313" key="5">
    <source>
        <dbReference type="EMBL" id="MBE7942530.1"/>
    </source>
</evidence>
<evidence type="ECO:0000259" key="4">
    <source>
        <dbReference type="Pfam" id="PF00150"/>
    </source>
</evidence>
<reference evidence="5 6" key="1">
    <citation type="submission" date="2020-10" db="EMBL/GenBank/DDBJ databases">
        <title>Draft genome of Ramlibacter aquaticus LMG 30558.</title>
        <authorList>
            <person name="Props R."/>
        </authorList>
    </citation>
    <scope>NUCLEOTIDE SEQUENCE [LARGE SCALE GENOMIC DNA]</scope>
    <source>
        <strain evidence="5 6">LMG 30558</strain>
    </source>
</reference>
<evidence type="ECO:0000256" key="3">
    <source>
        <dbReference type="SAM" id="MobiDB-lite"/>
    </source>
</evidence>
<evidence type="ECO:0000256" key="2">
    <source>
        <dbReference type="ARBA" id="ARBA00023295"/>
    </source>
</evidence>